<dbReference type="GO" id="GO:0008270">
    <property type="term" value="F:zinc ion binding"/>
    <property type="evidence" value="ECO:0007669"/>
    <property type="project" value="InterPro"/>
</dbReference>
<evidence type="ECO:0000313" key="2">
    <source>
        <dbReference type="EMBL" id="TRW73200.1"/>
    </source>
</evidence>
<keyword evidence="2" id="KW-0255">Endonuclease</keyword>
<dbReference type="GO" id="GO:0004519">
    <property type="term" value="F:endonuclease activity"/>
    <property type="evidence" value="ECO:0007669"/>
    <property type="project" value="UniProtKB-KW"/>
</dbReference>
<dbReference type="EMBL" id="VJWV01000007">
    <property type="protein sequence ID" value="TRW73200.1"/>
    <property type="molecule type" value="Genomic_DNA"/>
</dbReference>
<reference evidence="2 3" key="1">
    <citation type="submission" date="2019-07" db="EMBL/GenBank/DDBJ databases">
        <title>Draft genome of 7 Lactococcus lactis strains isolated from an artisanal cheese production.</title>
        <authorList>
            <person name="Biolcati F."/>
            <person name="Bottero M.T."/>
            <person name="Dalmasso A."/>
            <person name="Mcauliffe O."/>
        </authorList>
    </citation>
    <scope>NUCLEOTIDE SEQUENCE [LARGE SCALE GENOMIC DNA]</scope>
    <source>
        <strain evidence="2 3">MRS45.2</strain>
    </source>
</reference>
<name>A0A552Z104_9LACT</name>
<dbReference type="Gene3D" id="1.10.30.50">
    <property type="match status" value="1"/>
</dbReference>
<protein>
    <submittedName>
        <fullName evidence="2">HNH endonuclease</fullName>
    </submittedName>
</protein>
<evidence type="ECO:0000259" key="1">
    <source>
        <dbReference type="SMART" id="SM00507"/>
    </source>
</evidence>
<dbReference type="GO" id="GO:0003676">
    <property type="term" value="F:nucleic acid binding"/>
    <property type="evidence" value="ECO:0007669"/>
    <property type="project" value="InterPro"/>
</dbReference>
<dbReference type="InterPro" id="IPR002711">
    <property type="entry name" value="HNH"/>
</dbReference>
<organism evidence="2 3">
    <name type="scientific">Lactococcus lactis</name>
    <dbReference type="NCBI Taxonomy" id="1358"/>
    <lineage>
        <taxon>Bacteria</taxon>
        <taxon>Bacillati</taxon>
        <taxon>Bacillota</taxon>
        <taxon>Bacilli</taxon>
        <taxon>Lactobacillales</taxon>
        <taxon>Streptococcaceae</taxon>
        <taxon>Lactococcus</taxon>
    </lineage>
</organism>
<feature type="domain" description="HNH nuclease" evidence="1">
    <location>
        <begin position="106"/>
        <end position="156"/>
    </location>
</feature>
<dbReference type="RefSeq" id="WP_023164629.1">
    <property type="nucleotide sequence ID" value="NZ_JAWHVN010000032.1"/>
</dbReference>
<sequence>MAKAKYEEWILEEGLLKIQGWARDGLTEEQIAHNMGIAVSTLGNWKKSHLEILEALKKGKEVVDIQVENALLKRALGYEFVEVTKERMSSESQKKRHDGQSKLTEKQWATCIDYFDSSCCYCGKSGKLTKDHLQPLKQKGELEIANVVPACASCNSSKKDNQWLSWFQKQEFYTQDKAKLIQKWITFSLSIKELFEEEPSESEMVISKEVTKQVAPDTTAAIFWLKNRKPNEWRDKRETQISGDIGVRNPMQNLTEEELRRLANGIDGT</sequence>
<dbReference type="Pfam" id="PF01844">
    <property type="entry name" value="HNH"/>
    <property type="match status" value="1"/>
</dbReference>
<accession>A0A552Z104</accession>
<comment type="caution">
    <text evidence="2">The sequence shown here is derived from an EMBL/GenBank/DDBJ whole genome shotgun (WGS) entry which is preliminary data.</text>
</comment>
<dbReference type="Proteomes" id="UP000317167">
    <property type="component" value="Unassembled WGS sequence"/>
</dbReference>
<gene>
    <name evidence="2" type="ORF">FNJ53_08860</name>
</gene>
<dbReference type="AlphaFoldDB" id="A0A552Z104"/>
<keyword evidence="2" id="KW-0378">Hydrolase</keyword>
<proteinExistence type="predicted"/>
<dbReference type="SMART" id="SM00507">
    <property type="entry name" value="HNHc"/>
    <property type="match status" value="1"/>
</dbReference>
<keyword evidence="2" id="KW-0540">Nuclease</keyword>
<evidence type="ECO:0000313" key="3">
    <source>
        <dbReference type="Proteomes" id="UP000317167"/>
    </source>
</evidence>
<dbReference type="CDD" id="cd00085">
    <property type="entry name" value="HNHc"/>
    <property type="match status" value="1"/>
</dbReference>
<dbReference type="InterPro" id="IPR003615">
    <property type="entry name" value="HNH_nuc"/>
</dbReference>